<keyword evidence="2" id="KW-1185">Reference proteome</keyword>
<organism evidence="1 2">
    <name type="scientific">Crotalus adamanteus</name>
    <name type="common">Eastern diamondback rattlesnake</name>
    <dbReference type="NCBI Taxonomy" id="8729"/>
    <lineage>
        <taxon>Eukaryota</taxon>
        <taxon>Metazoa</taxon>
        <taxon>Chordata</taxon>
        <taxon>Craniata</taxon>
        <taxon>Vertebrata</taxon>
        <taxon>Euteleostomi</taxon>
        <taxon>Lepidosauria</taxon>
        <taxon>Squamata</taxon>
        <taxon>Bifurcata</taxon>
        <taxon>Unidentata</taxon>
        <taxon>Episquamata</taxon>
        <taxon>Toxicofera</taxon>
        <taxon>Serpentes</taxon>
        <taxon>Colubroidea</taxon>
        <taxon>Viperidae</taxon>
        <taxon>Crotalinae</taxon>
        <taxon>Crotalus</taxon>
    </lineage>
</organism>
<accession>A0AAW1BYR7</accession>
<proteinExistence type="predicted"/>
<evidence type="ECO:0000313" key="2">
    <source>
        <dbReference type="Proteomes" id="UP001474421"/>
    </source>
</evidence>
<reference evidence="1 2" key="1">
    <citation type="journal article" date="2024" name="Proc. Natl. Acad. Sci. U.S.A.">
        <title>The genetic regulatory architecture and epigenomic basis for age-related changes in rattlesnake venom.</title>
        <authorList>
            <person name="Hogan M.P."/>
            <person name="Holding M.L."/>
            <person name="Nystrom G.S."/>
            <person name="Colston T.J."/>
            <person name="Bartlett D.A."/>
            <person name="Mason A.J."/>
            <person name="Ellsworth S.A."/>
            <person name="Rautsaw R.M."/>
            <person name="Lawrence K.C."/>
            <person name="Strickland J.L."/>
            <person name="He B."/>
            <person name="Fraser P."/>
            <person name="Margres M.J."/>
            <person name="Gilbert D.M."/>
            <person name="Gibbs H.L."/>
            <person name="Parkinson C.L."/>
            <person name="Rokyta D.R."/>
        </authorList>
    </citation>
    <scope>NUCLEOTIDE SEQUENCE [LARGE SCALE GENOMIC DNA]</scope>
    <source>
        <strain evidence="1">DRR0105</strain>
    </source>
</reference>
<protein>
    <submittedName>
        <fullName evidence="1">Uncharacterized protein</fullName>
    </submittedName>
</protein>
<comment type="caution">
    <text evidence="1">The sequence shown here is derived from an EMBL/GenBank/DDBJ whole genome shotgun (WGS) entry which is preliminary data.</text>
</comment>
<gene>
    <name evidence="1" type="ORF">NXF25_005790</name>
</gene>
<dbReference type="AlphaFoldDB" id="A0AAW1BYR7"/>
<name>A0AAW1BYR7_CROAD</name>
<evidence type="ECO:0000313" key="1">
    <source>
        <dbReference type="EMBL" id="KAK9407016.1"/>
    </source>
</evidence>
<dbReference type="EMBL" id="JAOTOJ010000002">
    <property type="protein sequence ID" value="KAK9407016.1"/>
    <property type="molecule type" value="Genomic_DNA"/>
</dbReference>
<dbReference type="Proteomes" id="UP001474421">
    <property type="component" value="Unassembled WGS sequence"/>
</dbReference>
<sequence length="101" mass="10989">MLHIPGEQAYSLSSQLPPLASWRASKTRSNGTGLRIGHLPLIFSPPQRLLVVLPEGLFSPTTLETKGFFISDPTGPAFLPMRERDEPLSHAMAPLCSAHTV</sequence>